<evidence type="ECO:0000313" key="2">
    <source>
        <dbReference type="EMBL" id="CAH0024014.1"/>
    </source>
</evidence>
<dbReference type="SUPFAM" id="SSF81383">
    <property type="entry name" value="F-box domain"/>
    <property type="match status" value="1"/>
</dbReference>
<name>A0A9N9VIJ5_9HYPO</name>
<dbReference type="EMBL" id="CABFNQ020000694">
    <property type="protein sequence ID" value="CAH0024014.1"/>
    <property type="molecule type" value="Genomic_DNA"/>
</dbReference>
<feature type="domain" description="F-box" evidence="1">
    <location>
        <begin position="215"/>
        <end position="261"/>
    </location>
</feature>
<accession>A0A9N9VIJ5</accession>
<comment type="caution">
    <text evidence="2">The sequence shown here is derived from an EMBL/GenBank/DDBJ whole genome shotgun (WGS) entry which is preliminary data.</text>
</comment>
<sequence length="539" mass="62070">MDGDSHRDLDRGYRQLHCCPICGVRVGPEGERPEDRQALWAHKYRALYMDELARLKLTEECEFIGPGPEHFYHIHPSSNVAFAPNESTEALGVANQPAYNNRRGFVFHAHCWCILSMANGPSPIPLRRLFDICSSLPIIGNTLHWGHDYQGLPRLSDNSGDASAHRLSVSRQRDYIVAYDPIHDYPVVLIGRYLDVPPAWPVRSISNRRRNSDAQDPFSRLPTELVLIIAAQVETTDVLKMRQATRAFWPLLHDQTFWKTRFGPGSERAWLFSVYDAKEHSWLFNSFNEHEQRRWLEYGAWQPEDWRSLWRQTRPGRAGPDLSNLQRVWELAEAILPILRMRPGPTENHYPLPEEVNEGHWLTHHGEIQEHIGRAIRTGDAYRFTRGCRELYSLHNEVSKSLCRLTFYFVGVAGSRYLAGLKMTDRSGDERLMGYESSTAVGFCPHNLGRTFRGFTAASNTSGITGVRVHWSTHVSEWIGEAESDSTSKIWVSRRVRFMEVGFDGFKIVKIRVHYPGTTVIDEEKERQKLARLKARFLH</sequence>
<reference evidence="2" key="1">
    <citation type="submission" date="2021-10" db="EMBL/GenBank/DDBJ databases">
        <authorList>
            <person name="Piombo E."/>
        </authorList>
    </citation>
    <scope>NUCLEOTIDE SEQUENCE</scope>
</reference>
<dbReference type="InterPro" id="IPR001810">
    <property type="entry name" value="F-box_dom"/>
</dbReference>
<dbReference type="InterPro" id="IPR056021">
    <property type="entry name" value="DUF7600"/>
</dbReference>
<organism evidence="2 3">
    <name type="scientific">Clonostachys rhizophaga</name>
    <dbReference type="NCBI Taxonomy" id="160324"/>
    <lineage>
        <taxon>Eukaryota</taxon>
        <taxon>Fungi</taxon>
        <taxon>Dikarya</taxon>
        <taxon>Ascomycota</taxon>
        <taxon>Pezizomycotina</taxon>
        <taxon>Sordariomycetes</taxon>
        <taxon>Hypocreomycetidae</taxon>
        <taxon>Hypocreales</taxon>
        <taxon>Bionectriaceae</taxon>
        <taxon>Clonostachys</taxon>
    </lineage>
</organism>
<dbReference type="Pfam" id="PF24539">
    <property type="entry name" value="DUF7600"/>
    <property type="match status" value="1"/>
</dbReference>
<dbReference type="PROSITE" id="PS50181">
    <property type="entry name" value="FBOX"/>
    <property type="match status" value="1"/>
</dbReference>
<dbReference type="OrthoDB" id="5273847at2759"/>
<dbReference type="InterPro" id="IPR036047">
    <property type="entry name" value="F-box-like_dom_sf"/>
</dbReference>
<evidence type="ECO:0000259" key="1">
    <source>
        <dbReference type="PROSITE" id="PS50181"/>
    </source>
</evidence>
<proteinExistence type="predicted"/>
<keyword evidence="3" id="KW-1185">Reference proteome</keyword>
<dbReference type="Gene3D" id="1.20.1280.50">
    <property type="match status" value="1"/>
</dbReference>
<evidence type="ECO:0000313" key="3">
    <source>
        <dbReference type="Proteomes" id="UP000696573"/>
    </source>
</evidence>
<gene>
    <name evidence="2" type="ORF">CRHIZ90672A_00000429</name>
</gene>
<dbReference type="AlphaFoldDB" id="A0A9N9VIJ5"/>
<protein>
    <recommendedName>
        <fullName evidence="1">F-box domain-containing protein</fullName>
    </recommendedName>
</protein>
<dbReference type="Proteomes" id="UP000696573">
    <property type="component" value="Unassembled WGS sequence"/>
</dbReference>